<feature type="transmembrane region" description="Helical" evidence="1">
    <location>
        <begin position="169"/>
        <end position="189"/>
    </location>
</feature>
<sequence>MADTTSQCPSSIPADIAFITGPTMVGICLNWGFMGVLVIQTYFYHINFPNDSRVIKALVYGLFVLDILQTALVTADAFHWFVFGFGNMDQLDDTFLNSWDVPLLDSVISLIVQCFYSWRIYILTKSWILPSIIVAVSMAQCGAGIATAVKAHQLGKLHLISTEVGEQTTWLVGSAVADLLITAAMTWTLMKSRSKELPSSSGMINRLVMLTVETNGATTLAAIISLVLFLAVPQHATLVVPPTAIIGKLYTNCLIAVFNNRRLRSPRSKGTSAYGGASTESMAGVHSFRTMDTPSSNANIPNIKVVRDLNFGRDENVEMNDLSVSPVEKGKASVIEMSSWA</sequence>
<dbReference type="PANTHER" id="PTHR40465:SF1">
    <property type="entry name" value="DUF6534 DOMAIN-CONTAINING PROTEIN"/>
    <property type="match status" value="1"/>
</dbReference>
<protein>
    <recommendedName>
        <fullName evidence="2">DUF6534 domain-containing protein</fullName>
    </recommendedName>
</protein>
<name>A0A4V4HHZ0_DENBC</name>
<proteinExistence type="predicted"/>
<dbReference type="PANTHER" id="PTHR40465">
    <property type="entry name" value="CHROMOSOME 1, WHOLE GENOME SHOTGUN SEQUENCE"/>
    <property type="match status" value="1"/>
</dbReference>
<feature type="transmembrane region" description="Helical" evidence="1">
    <location>
        <begin position="210"/>
        <end position="232"/>
    </location>
</feature>
<dbReference type="AlphaFoldDB" id="A0A4V4HHZ0"/>
<evidence type="ECO:0000313" key="4">
    <source>
        <dbReference type="Proteomes" id="UP000297245"/>
    </source>
</evidence>
<feature type="transmembrane region" description="Helical" evidence="1">
    <location>
        <begin position="103"/>
        <end position="121"/>
    </location>
</feature>
<keyword evidence="1" id="KW-1133">Transmembrane helix</keyword>
<dbReference type="EMBL" id="ML179055">
    <property type="protein sequence ID" value="THV04566.1"/>
    <property type="molecule type" value="Genomic_DNA"/>
</dbReference>
<dbReference type="Proteomes" id="UP000297245">
    <property type="component" value="Unassembled WGS sequence"/>
</dbReference>
<gene>
    <name evidence="3" type="ORF">K435DRAFT_835369</name>
</gene>
<dbReference type="InterPro" id="IPR045339">
    <property type="entry name" value="DUF6534"/>
</dbReference>
<evidence type="ECO:0000259" key="2">
    <source>
        <dbReference type="Pfam" id="PF20152"/>
    </source>
</evidence>
<feature type="transmembrane region" description="Helical" evidence="1">
    <location>
        <begin position="128"/>
        <end position="149"/>
    </location>
</feature>
<feature type="transmembrane region" description="Helical" evidence="1">
    <location>
        <begin position="57"/>
        <end position="83"/>
    </location>
</feature>
<feature type="domain" description="DUF6534" evidence="2">
    <location>
        <begin position="174"/>
        <end position="262"/>
    </location>
</feature>
<accession>A0A4V4HHZ0</accession>
<evidence type="ECO:0000313" key="3">
    <source>
        <dbReference type="EMBL" id="THV04566.1"/>
    </source>
</evidence>
<keyword evidence="1" id="KW-0812">Transmembrane</keyword>
<evidence type="ECO:0000256" key="1">
    <source>
        <dbReference type="SAM" id="Phobius"/>
    </source>
</evidence>
<feature type="transmembrane region" description="Helical" evidence="1">
    <location>
        <begin position="24"/>
        <end position="45"/>
    </location>
</feature>
<feature type="transmembrane region" description="Helical" evidence="1">
    <location>
        <begin position="238"/>
        <end position="259"/>
    </location>
</feature>
<keyword evidence="1" id="KW-0472">Membrane</keyword>
<reference evidence="3 4" key="1">
    <citation type="journal article" date="2019" name="Nat. Ecol. Evol.">
        <title>Megaphylogeny resolves global patterns of mushroom evolution.</title>
        <authorList>
            <person name="Varga T."/>
            <person name="Krizsan K."/>
            <person name="Foldi C."/>
            <person name="Dima B."/>
            <person name="Sanchez-Garcia M."/>
            <person name="Sanchez-Ramirez S."/>
            <person name="Szollosi G.J."/>
            <person name="Szarkandi J.G."/>
            <person name="Papp V."/>
            <person name="Albert L."/>
            <person name="Andreopoulos W."/>
            <person name="Angelini C."/>
            <person name="Antonin V."/>
            <person name="Barry K.W."/>
            <person name="Bougher N.L."/>
            <person name="Buchanan P."/>
            <person name="Buyck B."/>
            <person name="Bense V."/>
            <person name="Catcheside P."/>
            <person name="Chovatia M."/>
            <person name="Cooper J."/>
            <person name="Damon W."/>
            <person name="Desjardin D."/>
            <person name="Finy P."/>
            <person name="Geml J."/>
            <person name="Haridas S."/>
            <person name="Hughes K."/>
            <person name="Justo A."/>
            <person name="Karasinski D."/>
            <person name="Kautmanova I."/>
            <person name="Kiss B."/>
            <person name="Kocsube S."/>
            <person name="Kotiranta H."/>
            <person name="LaButti K.M."/>
            <person name="Lechner B.E."/>
            <person name="Liimatainen K."/>
            <person name="Lipzen A."/>
            <person name="Lukacs Z."/>
            <person name="Mihaltcheva S."/>
            <person name="Morgado L.N."/>
            <person name="Niskanen T."/>
            <person name="Noordeloos M.E."/>
            <person name="Ohm R.A."/>
            <person name="Ortiz-Santana B."/>
            <person name="Ovrebo C."/>
            <person name="Racz N."/>
            <person name="Riley R."/>
            <person name="Savchenko A."/>
            <person name="Shiryaev A."/>
            <person name="Soop K."/>
            <person name="Spirin V."/>
            <person name="Szebenyi C."/>
            <person name="Tomsovsky M."/>
            <person name="Tulloss R.E."/>
            <person name="Uehling J."/>
            <person name="Grigoriev I.V."/>
            <person name="Vagvolgyi C."/>
            <person name="Papp T."/>
            <person name="Martin F.M."/>
            <person name="Miettinen O."/>
            <person name="Hibbett D.S."/>
            <person name="Nagy L.G."/>
        </authorList>
    </citation>
    <scope>NUCLEOTIDE SEQUENCE [LARGE SCALE GENOMIC DNA]</scope>
    <source>
        <strain evidence="3 4">CBS 962.96</strain>
    </source>
</reference>
<dbReference type="OrthoDB" id="3032778at2759"/>
<organism evidence="3 4">
    <name type="scientific">Dendrothele bispora (strain CBS 962.96)</name>
    <dbReference type="NCBI Taxonomy" id="1314807"/>
    <lineage>
        <taxon>Eukaryota</taxon>
        <taxon>Fungi</taxon>
        <taxon>Dikarya</taxon>
        <taxon>Basidiomycota</taxon>
        <taxon>Agaricomycotina</taxon>
        <taxon>Agaricomycetes</taxon>
        <taxon>Agaricomycetidae</taxon>
        <taxon>Agaricales</taxon>
        <taxon>Agaricales incertae sedis</taxon>
        <taxon>Dendrothele</taxon>
    </lineage>
</organism>
<dbReference type="Pfam" id="PF20152">
    <property type="entry name" value="DUF6534"/>
    <property type="match status" value="1"/>
</dbReference>
<keyword evidence="4" id="KW-1185">Reference proteome</keyword>